<dbReference type="EMBL" id="CADEPI010000103">
    <property type="protein sequence ID" value="CAB3374816.1"/>
    <property type="molecule type" value="Genomic_DNA"/>
</dbReference>
<gene>
    <name evidence="6" type="ORF">CLODIP_2_CD04833</name>
</gene>
<dbReference type="OrthoDB" id="6134459at2759"/>
<evidence type="ECO:0000313" key="6">
    <source>
        <dbReference type="EMBL" id="CAB3374816.1"/>
    </source>
</evidence>
<dbReference type="Pfam" id="PF00002">
    <property type="entry name" value="7tm_2"/>
    <property type="match status" value="1"/>
</dbReference>
<dbReference type="GO" id="GO:0008528">
    <property type="term" value="F:G protein-coupled peptide receptor activity"/>
    <property type="evidence" value="ECO:0007669"/>
    <property type="project" value="TreeGrafter"/>
</dbReference>
<dbReference type="PANTHER" id="PTHR47154">
    <property type="entry name" value="G-PROTEIN COUPLED RECEPTOR MTH-RELATED"/>
    <property type="match status" value="1"/>
</dbReference>
<evidence type="ECO:0000256" key="1">
    <source>
        <dbReference type="ARBA" id="ARBA00004141"/>
    </source>
</evidence>
<feature type="transmembrane region" description="Helical" evidence="5">
    <location>
        <begin position="47"/>
        <end position="67"/>
    </location>
</feature>
<evidence type="ECO:0008006" key="8">
    <source>
        <dbReference type="Google" id="ProtNLM"/>
    </source>
</evidence>
<dbReference type="AlphaFoldDB" id="A0A8S1CTM4"/>
<dbReference type="InterPro" id="IPR051384">
    <property type="entry name" value="Mth_GPCR"/>
</dbReference>
<protein>
    <recommendedName>
        <fullName evidence="8">G-protein coupled receptors family 2 profile 2 domain-containing protein</fullName>
    </recommendedName>
</protein>
<evidence type="ECO:0000256" key="4">
    <source>
        <dbReference type="ARBA" id="ARBA00023136"/>
    </source>
</evidence>
<proteinExistence type="predicted"/>
<evidence type="ECO:0000256" key="5">
    <source>
        <dbReference type="SAM" id="Phobius"/>
    </source>
</evidence>
<dbReference type="Gene3D" id="1.20.1070.10">
    <property type="entry name" value="Rhodopsin 7-helix transmembrane proteins"/>
    <property type="match status" value="1"/>
</dbReference>
<dbReference type="PANTHER" id="PTHR47154:SF2">
    <property type="entry name" value="G-PROTEIN COUPLED RECEPTOR MTH-RELATED"/>
    <property type="match status" value="1"/>
</dbReference>
<evidence type="ECO:0000313" key="7">
    <source>
        <dbReference type="Proteomes" id="UP000494165"/>
    </source>
</evidence>
<evidence type="ECO:0000256" key="3">
    <source>
        <dbReference type="ARBA" id="ARBA00022989"/>
    </source>
</evidence>
<feature type="transmembrane region" description="Helical" evidence="5">
    <location>
        <begin position="238"/>
        <end position="260"/>
    </location>
</feature>
<name>A0A8S1CTM4_9INSE</name>
<comment type="caution">
    <text evidence="6">The sequence shown here is derived from an EMBL/GenBank/DDBJ whole genome shotgun (WGS) entry which is preliminary data.</text>
</comment>
<feature type="transmembrane region" description="Helical" evidence="5">
    <location>
        <begin position="169"/>
        <end position="191"/>
    </location>
</feature>
<keyword evidence="4 5" id="KW-0472">Membrane</keyword>
<sequence length="263" mass="29698">MKFEKEQFPVELQILLIILLLSSIFLVITVLAYTFSPQIESFHRKCVIFYAANQAATFIALAVKSHFVEEIPGTTTLCFLFGYMPLYSSLASMFWLNSMCIDIFFVYEGVFRTGKYYFAKFAAYSTCLPIAIVAVALISNRIDDENSIFNPNIGNRICTLNGTAPVWLFYQGPSLILLLANLSLLFATCGNSEPTVETELTVPQGKERRRKYLILTLLEGYSFVQISSQYFFDIDYSIVFIGICLDVSRGICVFLLLVCADMC</sequence>
<feature type="transmembrane region" description="Helical" evidence="5">
    <location>
        <begin position="12"/>
        <end position="35"/>
    </location>
</feature>
<dbReference type="InterPro" id="IPR000832">
    <property type="entry name" value="GPCR_2_secretin-like"/>
</dbReference>
<dbReference type="GO" id="GO:0005886">
    <property type="term" value="C:plasma membrane"/>
    <property type="evidence" value="ECO:0007669"/>
    <property type="project" value="TreeGrafter"/>
</dbReference>
<dbReference type="Proteomes" id="UP000494165">
    <property type="component" value="Unassembled WGS sequence"/>
</dbReference>
<keyword evidence="2 5" id="KW-0812">Transmembrane</keyword>
<evidence type="ECO:0000256" key="2">
    <source>
        <dbReference type="ARBA" id="ARBA00022692"/>
    </source>
</evidence>
<feature type="transmembrane region" description="Helical" evidence="5">
    <location>
        <begin position="117"/>
        <end position="138"/>
    </location>
</feature>
<comment type="subcellular location">
    <subcellularLocation>
        <location evidence="1">Membrane</location>
        <topology evidence="1">Multi-pass membrane protein</topology>
    </subcellularLocation>
</comment>
<keyword evidence="7" id="KW-1185">Reference proteome</keyword>
<keyword evidence="3 5" id="KW-1133">Transmembrane helix</keyword>
<reference evidence="6 7" key="1">
    <citation type="submission" date="2020-04" db="EMBL/GenBank/DDBJ databases">
        <authorList>
            <person name="Alioto T."/>
            <person name="Alioto T."/>
            <person name="Gomez Garrido J."/>
        </authorList>
    </citation>
    <scope>NUCLEOTIDE SEQUENCE [LARGE SCALE GENOMIC DNA]</scope>
</reference>
<accession>A0A8S1CTM4</accession>
<organism evidence="6 7">
    <name type="scientific">Cloeon dipterum</name>
    <dbReference type="NCBI Taxonomy" id="197152"/>
    <lineage>
        <taxon>Eukaryota</taxon>
        <taxon>Metazoa</taxon>
        <taxon>Ecdysozoa</taxon>
        <taxon>Arthropoda</taxon>
        <taxon>Hexapoda</taxon>
        <taxon>Insecta</taxon>
        <taxon>Pterygota</taxon>
        <taxon>Palaeoptera</taxon>
        <taxon>Ephemeroptera</taxon>
        <taxon>Pisciforma</taxon>
        <taxon>Baetidae</taxon>
        <taxon>Cloeon</taxon>
    </lineage>
</organism>
<feature type="transmembrane region" description="Helical" evidence="5">
    <location>
        <begin position="212"/>
        <end position="232"/>
    </location>
</feature>